<organism evidence="2 3">
    <name type="scientific">Quercus lobata</name>
    <name type="common">Valley oak</name>
    <dbReference type="NCBI Taxonomy" id="97700"/>
    <lineage>
        <taxon>Eukaryota</taxon>
        <taxon>Viridiplantae</taxon>
        <taxon>Streptophyta</taxon>
        <taxon>Embryophyta</taxon>
        <taxon>Tracheophyta</taxon>
        <taxon>Spermatophyta</taxon>
        <taxon>Magnoliopsida</taxon>
        <taxon>eudicotyledons</taxon>
        <taxon>Gunneridae</taxon>
        <taxon>Pentapetalae</taxon>
        <taxon>rosids</taxon>
        <taxon>fabids</taxon>
        <taxon>Fagales</taxon>
        <taxon>Fagaceae</taxon>
        <taxon>Quercus</taxon>
    </lineage>
</organism>
<dbReference type="EMBL" id="LRBV02000007">
    <property type="status" value="NOT_ANNOTATED_CDS"/>
    <property type="molecule type" value="Genomic_DNA"/>
</dbReference>
<keyword evidence="3" id="KW-1185">Reference proteome</keyword>
<dbReference type="AlphaFoldDB" id="A0A7N2M458"/>
<proteinExistence type="predicted"/>
<sequence>MFYGLEEIERRYRSWHCVSQGHRSWYCVSQASVSSESTILSFLSWRPSDSSTAVFLPSSDTGCKLQQRIHSTALCLVTIGCESFVGVYFYHCESFVGASFSLPLFHNHRCVALFAYPSSPPRGCWRWSIKRATYRIQAPIFISWRQYCSEIPVSSLNYAPLLSASCGFEHRRFHPGLCAAAFLLDFVLLPTSLRDNQALSSPSGCHQVHFIMVIFYDSSRTLSDQSITLLRSTNEPLEKGVVLKVHPLGSSVPSSSSTAIPRPPSLSQWWVEASHELHNPIRKNSHVVSRTFTLASNLHSTADHINHFPLLSRQSERAAWVKFWFRGESKYQKPLTRRSIKRNARGKQSYNPSGKIDAPRILTKEDEAPFNVLKVEKRLIEETWLAALIMCWLCEFTLPDGGPNLIRPGVFKSASAMARGSRSKVVPRMFRYSGEGATKHYDEVTARKLFRAMSSFSYFASRCGSICIVEPYSPHRFGQQFGFNQHILGELNEDFRTVILEQVVCFWRQCLRLVTNSKLLISACPFEHGASCTKDYMNWWARRSDGFFSSRAKQLIGNVNPSKIRLKIKQPNEVVELVKRRSDGKPSFGILEATDESLEGACVDKAHSPKHGPSYIVSTPQDVEVTKGRDASDSERNSGNLNSHWRRKTQRDNLSKNLDHERVTQATDRGVDMDSLLDPSGGSAQVSLNSLFYDFDLEPIKDLCFLHDDLEAIYGIQELFENENLGILPMQDDNYPSKRAGEKCTPVATSPSTSEFSIQGPTAFDLATKAIDPSRLGKTNATPSFDPIHMPSRDVTRNKSIMCSSSIPTTPTVTKFELNDLILKAVRQRAKTLGGDLIEKVVKTPFTLMTSLRDGVEKILQTDILPSIMLFHKASRLKTRNRSSPTLGIVLALDTKAIKINQKVPIKANLDKALAREIELKKELELLSMQKAKFIALSTRCDSELATSDHFSNQGGGIPVSSTRCDSKVGVASPLI</sequence>
<name>A0A7N2M458_QUELO</name>
<protein>
    <recommendedName>
        <fullName evidence="4">Aminotransferase-like plant mobile domain-containing protein</fullName>
    </recommendedName>
</protein>
<dbReference type="PANTHER" id="PTHR36607:SF20">
    <property type="entry name" value="AMINOTRANSFERASE-LIKE PLANT MOBILE DOMAIN-CONTAINING PROTEIN"/>
    <property type="match status" value="1"/>
</dbReference>
<feature type="compositionally biased region" description="Basic and acidic residues" evidence="1">
    <location>
        <begin position="650"/>
        <end position="663"/>
    </location>
</feature>
<evidence type="ECO:0008006" key="4">
    <source>
        <dbReference type="Google" id="ProtNLM"/>
    </source>
</evidence>
<feature type="compositionally biased region" description="Basic and acidic residues" evidence="1">
    <location>
        <begin position="624"/>
        <end position="636"/>
    </location>
</feature>
<evidence type="ECO:0000313" key="3">
    <source>
        <dbReference type="Proteomes" id="UP000594261"/>
    </source>
</evidence>
<reference evidence="2" key="2">
    <citation type="submission" date="2021-01" db="UniProtKB">
        <authorList>
            <consortium name="EnsemblPlants"/>
        </authorList>
    </citation>
    <scope>IDENTIFICATION</scope>
</reference>
<reference evidence="2 3" key="1">
    <citation type="journal article" date="2016" name="G3 (Bethesda)">
        <title>First Draft Assembly and Annotation of the Genome of a California Endemic Oak Quercus lobata Nee (Fagaceae).</title>
        <authorList>
            <person name="Sork V.L."/>
            <person name="Fitz-Gibbon S.T."/>
            <person name="Puiu D."/>
            <person name="Crepeau M."/>
            <person name="Gugger P.F."/>
            <person name="Sherman R."/>
            <person name="Stevens K."/>
            <person name="Langley C.H."/>
            <person name="Pellegrini M."/>
            <person name="Salzberg S.L."/>
        </authorList>
    </citation>
    <scope>NUCLEOTIDE SEQUENCE [LARGE SCALE GENOMIC DNA]</scope>
    <source>
        <strain evidence="2 3">cv. SW786</strain>
    </source>
</reference>
<dbReference type="Proteomes" id="UP000594261">
    <property type="component" value="Chromosome 7"/>
</dbReference>
<evidence type="ECO:0000256" key="1">
    <source>
        <dbReference type="SAM" id="MobiDB-lite"/>
    </source>
</evidence>
<dbReference type="Gramene" id="QL07p015633:mrna">
    <property type="protein sequence ID" value="QL07p015633:mrna"/>
    <property type="gene ID" value="QL07p015633"/>
</dbReference>
<dbReference type="InParanoid" id="A0A7N2M458"/>
<accession>A0A7N2M458</accession>
<feature type="region of interest" description="Disordered" evidence="1">
    <location>
        <begin position="604"/>
        <end position="669"/>
    </location>
</feature>
<feature type="region of interest" description="Disordered" evidence="1">
    <location>
        <begin position="336"/>
        <end position="357"/>
    </location>
</feature>
<feature type="compositionally biased region" description="Basic residues" evidence="1">
    <location>
        <begin position="336"/>
        <end position="345"/>
    </location>
</feature>
<evidence type="ECO:0000313" key="2">
    <source>
        <dbReference type="EnsemblPlants" id="QL07p015633:mrna"/>
    </source>
</evidence>
<dbReference type="EnsemblPlants" id="QL07p015633:mrna">
    <property type="protein sequence ID" value="QL07p015633:mrna"/>
    <property type="gene ID" value="QL07p015633"/>
</dbReference>
<dbReference type="PANTHER" id="PTHR36607">
    <property type="entry name" value="1,2-DIHYDROXY-3-KETO-5-METHYLTHIOPENTENE DIOXYGENASE 4"/>
    <property type="match status" value="1"/>
</dbReference>